<dbReference type="Pfam" id="PF12799">
    <property type="entry name" value="LRR_4"/>
    <property type="match status" value="1"/>
</dbReference>
<dbReference type="SUPFAM" id="SSF55383">
    <property type="entry name" value="Copper amine oxidase, domain N"/>
    <property type="match status" value="1"/>
</dbReference>
<dbReference type="Pfam" id="PF07833">
    <property type="entry name" value="Cu_amine_oxidN1"/>
    <property type="match status" value="1"/>
</dbReference>
<feature type="domain" description="Copper amine oxidase-like N-terminal" evidence="4">
    <location>
        <begin position="270"/>
        <end position="366"/>
    </location>
</feature>
<evidence type="ECO:0000256" key="1">
    <source>
        <dbReference type="ARBA" id="ARBA00022614"/>
    </source>
</evidence>
<keyword evidence="3" id="KW-0732">Signal</keyword>
<dbReference type="InterPro" id="IPR050836">
    <property type="entry name" value="SDS22/Internalin_LRR"/>
</dbReference>
<dbReference type="AlphaFoldDB" id="A0A5C4T4L6"/>
<dbReference type="InterPro" id="IPR001611">
    <property type="entry name" value="Leu-rich_rpt"/>
</dbReference>
<proteinExistence type="predicted"/>
<feature type="signal peptide" evidence="3">
    <location>
        <begin position="1"/>
        <end position="19"/>
    </location>
</feature>
<dbReference type="InterPro" id="IPR025875">
    <property type="entry name" value="Leu-rich_rpt_4"/>
</dbReference>
<dbReference type="Proteomes" id="UP000307943">
    <property type="component" value="Unassembled WGS sequence"/>
</dbReference>
<keyword evidence="6" id="KW-1185">Reference proteome</keyword>
<evidence type="ECO:0000313" key="5">
    <source>
        <dbReference type="EMBL" id="TNJ63650.1"/>
    </source>
</evidence>
<dbReference type="InterPro" id="IPR012854">
    <property type="entry name" value="Cu_amine_oxidase-like_N"/>
</dbReference>
<reference evidence="5 6" key="1">
    <citation type="submission" date="2019-05" db="EMBL/GenBank/DDBJ databases">
        <title>We sequenced the genome of Paenibacillus hemerocallicola KCTC 33185 for further insight into its adaptation and study the phylogeny of Paenibacillus.</title>
        <authorList>
            <person name="Narsing Rao M.P."/>
        </authorList>
    </citation>
    <scope>NUCLEOTIDE SEQUENCE [LARGE SCALE GENOMIC DNA]</scope>
    <source>
        <strain evidence="5 6">KCTC 33185</strain>
    </source>
</reference>
<keyword evidence="1" id="KW-0433">Leucine-rich repeat</keyword>
<dbReference type="PANTHER" id="PTHR46652:SF3">
    <property type="entry name" value="LEUCINE-RICH REPEAT-CONTAINING PROTEIN 9"/>
    <property type="match status" value="1"/>
</dbReference>
<evidence type="ECO:0000256" key="3">
    <source>
        <dbReference type="SAM" id="SignalP"/>
    </source>
</evidence>
<dbReference type="PROSITE" id="PS51450">
    <property type="entry name" value="LRR"/>
    <property type="match status" value="1"/>
</dbReference>
<evidence type="ECO:0000313" key="6">
    <source>
        <dbReference type="Proteomes" id="UP000307943"/>
    </source>
</evidence>
<dbReference type="Gene3D" id="3.30.457.10">
    <property type="entry name" value="Copper amine oxidase-like, N-terminal domain"/>
    <property type="match status" value="1"/>
</dbReference>
<dbReference type="RefSeq" id="WP_139604923.1">
    <property type="nucleotide sequence ID" value="NZ_VDCQ01000040.1"/>
</dbReference>
<evidence type="ECO:0000256" key="2">
    <source>
        <dbReference type="ARBA" id="ARBA00022737"/>
    </source>
</evidence>
<accession>A0A5C4T4L6</accession>
<dbReference type="EMBL" id="VDCQ01000040">
    <property type="protein sequence ID" value="TNJ63650.1"/>
    <property type="molecule type" value="Genomic_DNA"/>
</dbReference>
<dbReference type="InterPro" id="IPR032675">
    <property type="entry name" value="LRR_dom_sf"/>
</dbReference>
<comment type="caution">
    <text evidence="5">The sequence shown here is derived from an EMBL/GenBank/DDBJ whole genome shotgun (WGS) entry which is preliminary data.</text>
</comment>
<dbReference type="Gene3D" id="3.80.10.10">
    <property type="entry name" value="Ribonuclease Inhibitor"/>
    <property type="match status" value="1"/>
</dbReference>
<name>A0A5C4T4L6_9BACL</name>
<keyword evidence="2" id="KW-0677">Repeat</keyword>
<organism evidence="5 6">
    <name type="scientific">Paenibacillus hemerocallicola</name>
    <dbReference type="NCBI Taxonomy" id="1172614"/>
    <lineage>
        <taxon>Bacteria</taxon>
        <taxon>Bacillati</taxon>
        <taxon>Bacillota</taxon>
        <taxon>Bacilli</taxon>
        <taxon>Bacillales</taxon>
        <taxon>Paenibacillaceae</taxon>
        <taxon>Paenibacillus</taxon>
    </lineage>
</organism>
<dbReference type="PANTHER" id="PTHR46652">
    <property type="entry name" value="LEUCINE-RICH REPEAT AND IQ DOMAIN-CONTAINING PROTEIN 1-RELATED"/>
    <property type="match status" value="1"/>
</dbReference>
<dbReference type="OrthoDB" id="2680104at2"/>
<dbReference type="SUPFAM" id="SSF52058">
    <property type="entry name" value="L domain-like"/>
    <property type="match status" value="1"/>
</dbReference>
<dbReference type="InterPro" id="IPR036582">
    <property type="entry name" value="Mao_N_sf"/>
</dbReference>
<feature type="chain" id="PRO_5038730466" description="Copper amine oxidase-like N-terminal domain-containing protein" evidence="3">
    <location>
        <begin position="20"/>
        <end position="370"/>
    </location>
</feature>
<sequence>MKKPIIVLLLLAAISFAFVAFSTNTKIVSAAIDSSLLENEQIVKAIISELKLPKGAVLTEQNLKDVRSLRLDGKHITTLSGIEKLPNLESLSVEYTSVQDLSPLEGLMGIKVLHIKNSEVKDIAPLSKLSKLQWLNLTGNEIGDISPLSQLTDLRSVTVDNNRITDFGPLLHSPKLYIVSLKMNPVADISFLQKIPILQAIYMNGIQAANYDIMKEIKLLHYVMISPEQYEAELELWQELSTNNVDVTVIHSSNIVLEIDQKWIPAEVSWGPFIQNGVVMVPIRILSENLESVLEWNERSQAISITKGSRVIRLFMNQTQAWMDGSLLEMESAPIIVDNVAFVPVRFIAEAFHYDVAWNDVKKTVSLTTR</sequence>
<evidence type="ECO:0000259" key="4">
    <source>
        <dbReference type="Pfam" id="PF07833"/>
    </source>
</evidence>
<gene>
    <name evidence="5" type="ORF">FE784_24690</name>
</gene>
<protein>
    <recommendedName>
        <fullName evidence="4">Copper amine oxidase-like N-terminal domain-containing protein</fullName>
    </recommendedName>
</protein>